<reference evidence="2" key="1">
    <citation type="journal article" date="2008" name="Nat. Genet.">
        <title>The Pristionchus pacificus genome provides a unique perspective on nematode lifestyle and parasitism.</title>
        <authorList>
            <person name="Dieterich C."/>
            <person name="Clifton S.W."/>
            <person name="Schuster L.N."/>
            <person name="Chinwalla A."/>
            <person name="Delehaunty K."/>
            <person name="Dinkelacker I."/>
            <person name="Fulton L."/>
            <person name="Fulton R."/>
            <person name="Godfrey J."/>
            <person name="Minx P."/>
            <person name="Mitreva M."/>
            <person name="Roeseler W."/>
            <person name="Tian H."/>
            <person name="Witte H."/>
            <person name="Yang S.P."/>
            <person name="Wilson R.K."/>
            <person name="Sommer R.J."/>
        </authorList>
    </citation>
    <scope>NUCLEOTIDE SEQUENCE [LARGE SCALE GENOMIC DNA]</scope>
    <source>
        <strain evidence="2">PS312</strain>
    </source>
</reference>
<dbReference type="AlphaFoldDB" id="A0A2A6BJ05"/>
<sequence>MICCTLYFMIIFSSIAYAVMTCGKSPSKVKRKIDKTPEPTPPEGVPLGGSGERDDDTLRNVPSLTKGVQKEPPLSS</sequence>
<proteinExistence type="predicted"/>
<protein>
    <submittedName>
        <fullName evidence="1">Uncharacterized protein</fullName>
    </submittedName>
</protein>
<keyword evidence="2" id="KW-1185">Reference proteome</keyword>
<evidence type="ECO:0000313" key="1">
    <source>
        <dbReference type="EnsemblMetazoa" id="PPA39800.1"/>
    </source>
</evidence>
<organism evidence="1 2">
    <name type="scientific">Pristionchus pacificus</name>
    <name type="common">Parasitic nematode worm</name>
    <dbReference type="NCBI Taxonomy" id="54126"/>
    <lineage>
        <taxon>Eukaryota</taxon>
        <taxon>Metazoa</taxon>
        <taxon>Ecdysozoa</taxon>
        <taxon>Nematoda</taxon>
        <taxon>Chromadorea</taxon>
        <taxon>Rhabditida</taxon>
        <taxon>Rhabditina</taxon>
        <taxon>Diplogasteromorpha</taxon>
        <taxon>Diplogasteroidea</taxon>
        <taxon>Neodiplogasteridae</taxon>
        <taxon>Pristionchus</taxon>
    </lineage>
</organism>
<evidence type="ECO:0000313" key="2">
    <source>
        <dbReference type="Proteomes" id="UP000005239"/>
    </source>
</evidence>
<accession>A0A8R1YUR3</accession>
<accession>A0A2A6BJ05</accession>
<reference evidence="1" key="2">
    <citation type="submission" date="2022-06" db="UniProtKB">
        <authorList>
            <consortium name="EnsemblMetazoa"/>
        </authorList>
    </citation>
    <scope>IDENTIFICATION</scope>
    <source>
        <strain evidence="1">PS312</strain>
    </source>
</reference>
<dbReference type="Proteomes" id="UP000005239">
    <property type="component" value="Unassembled WGS sequence"/>
</dbReference>
<name>A0A2A6BJ05_PRIPA</name>
<dbReference type="EnsemblMetazoa" id="PPA39800.1">
    <property type="protein sequence ID" value="PPA39800.1"/>
    <property type="gene ID" value="WBGene00278169"/>
</dbReference>
<gene>
    <name evidence="1" type="primary">WBGene00278169</name>
</gene>